<feature type="transmembrane region" description="Helical" evidence="1">
    <location>
        <begin position="51"/>
        <end position="69"/>
    </location>
</feature>
<dbReference type="AlphaFoldDB" id="A0A2N6UHH0"/>
<gene>
    <name evidence="2" type="ORF">CJ192_07600</name>
</gene>
<feature type="transmembrane region" description="Helical" evidence="1">
    <location>
        <begin position="6"/>
        <end position="24"/>
    </location>
</feature>
<evidence type="ECO:0000313" key="2">
    <source>
        <dbReference type="EMBL" id="PMC81053.1"/>
    </source>
</evidence>
<sequence length="71" mass="8474">MKLLKIISLILSLAFIFFGYNIYFRKKYKLINNFEKDYKNGLKDEKYAKKVGMVELILGILFFLIFLKISL</sequence>
<dbReference type="Proteomes" id="UP000235658">
    <property type="component" value="Unassembled WGS sequence"/>
</dbReference>
<comment type="caution">
    <text evidence="2">The sequence shown here is derived from an EMBL/GenBank/DDBJ whole genome shotgun (WGS) entry which is preliminary data.</text>
</comment>
<keyword evidence="1" id="KW-0472">Membrane</keyword>
<evidence type="ECO:0000313" key="3">
    <source>
        <dbReference type="Proteomes" id="UP000235658"/>
    </source>
</evidence>
<dbReference type="GeneID" id="84579046"/>
<protein>
    <submittedName>
        <fullName evidence="2">DUF3784 domain-containing protein</fullName>
    </submittedName>
</protein>
<dbReference type="RefSeq" id="WP_004817528.1">
    <property type="nucleotide sequence ID" value="NZ_CAMQCN010000008.1"/>
</dbReference>
<keyword evidence="1" id="KW-0812">Transmembrane</keyword>
<evidence type="ECO:0000256" key="1">
    <source>
        <dbReference type="SAM" id="Phobius"/>
    </source>
</evidence>
<keyword evidence="1" id="KW-1133">Transmembrane helix</keyword>
<proteinExistence type="predicted"/>
<name>A0A2N6UHH0_9FIRM</name>
<organism evidence="2 3">
    <name type="scientific">Anaerococcus hydrogenalis</name>
    <dbReference type="NCBI Taxonomy" id="33029"/>
    <lineage>
        <taxon>Bacteria</taxon>
        <taxon>Bacillati</taxon>
        <taxon>Bacillota</taxon>
        <taxon>Tissierellia</taxon>
        <taxon>Tissierellales</taxon>
        <taxon>Peptoniphilaceae</taxon>
        <taxon>Anaerococcus</taxon>
    </lineage>
</organism>
<accession>A0A2N6UHH0</accession>
<reference evidence="2 3" key="1">
    <citation type="submission" date="2017-09" db="EMBL/GenBank/DDBJ databases">
        <title>Bacterial strain isolated from the female urinary microbiota.</title>
        <authorList>
            <person name="Thomas-White K."/>
            <person name="Kumar N."/>
            <person name="Forster S."/>
            <person name="Putonti C."/>
            <person name="Lawley T."/>
            <person name="Wolfe A.J."/>
        </authorList>
    </citation>
    <scope>NUCLEOTIDE SEQUENCE [LARGE SCALE GENOMIC DNA]</scope>
    <source>
        <strain evidence="2 3">UMB0204</strain>
    </source>
</reference>
<dbReference type="EMBL" id="PNHP01000005">
    <property type="protein sequence ID" value="PMC81053.1"/>
    <property type="molecule type" value="Genomic_DNA"/>
</dbReference>